<dbReference type="Proteomes" id="UP001595387">
    <property type="component" value="Unassembled WGS sequence"/>
</dbReference>
<proteinExistence type="predicted"/>
<name>A0ABV7AAV6_9BACI</name>
<evidence type="ECO:0000256" key="1">
    <source>
        <dbReference type="SAM" id="Phobius"/>
    </source>
</evidence>
<sequence length="404" mass="47597">MFDARELFRERLSEYVKETSRYLRYIFNGHLMIAMFFFISVLAYYYQGWLTRLPENFPAALVIALAFGLIASYSPVRTLLQEPDLVFLIPAEHKMEAYFRNAIIYSFIVQLYLVFLIAAVIGPLYFAAYPDRSGRIYLLTILVLLIFKLWNLLANWWMQKVRDPGMRRADTAARTFLGIAVFYFAARGDMVWAGITTVVYIIVFLYDYMVSRNQPGVHWELLVERDRNRMQAFYRVANMFADVPHLKNRVKKRQWLVNLVSKVPFTRKHTFDYLYRITFVRSGDYLGMYVRLVLIGGLFIYLIPNLWLQVLFALLFCYLSCFQMMSLYQHHRTTMWLDIYPVEVALRRKALVKLLYQLTIGQAALFSLLFLIQQEYTGFFLSLAGGILFTYLFINGYVKKKIAA</sequence>
<dbReference type="Pfam" id="PF05975">
    <property type="entry name" value="EcsB"/>
    <property type="match status" value="1"/>
</dbReference>
<feature type="transmembrane region" description="Helical" evidence="1">
    <location>
        <begin position="57"/>
        <end position="76"/>
    </location>
</feature>
<feature type="transmembrane region" description="Helical" evidence="1">
    <location>
        <begin position="378"/>
        <end position="398"/>
    </location>
</feature>
<keyword evidence="3" id="KW-1185">Reference proteome</keyword>
<feature type="transmembrane region" description="Helical" evidence="1">
    <location>
        <begin position="192"/>
        <end position="210"/>
    </location>
</feature>
<feature type="transmembrane region" description="Helical" evidence="1">
    <location>
        <begin position="102"/>
        <end position="124"/>
    </location>
</feature>
<accession>A0ABV7AAV6</accession>
<evidence type="ECO:0000313" key="2">
    <source>
        <dbReference type="EMBL" id="MFC2949980.1"/>
    </source>
</evidence>
<comment type="caution">
    <text evidence="2">The sequence shown here is derived from an EMBL/GenBank/DDBJ whole genome shotgun (WGS) entry which is preliminary data.</text>
</comment>
<keyword evidence="1" id="KW-0472">Membrane</keyword>
<keyword evidence="1" id="KW-0812">Transmembrane</keyword>
<evidence type="ECO:0000313" key="3">
    <source>
        <dbReference type="Proteomes" id="UP001595387"/>
    </source>
</evidence>
<feature type="transmembrane region" description="Helical" evidence="1">
    <location>
        <begin position="350"/>
        <end position="372"/>
    </location>
</feature>
<reference evidence="3" key="1">
    <citation type="journal article" date="2019" name="Int. J. Syst. Evol. Microbiol.">
        <title>The Global Catalogue of Microorganisms (GCM) 10K type strain sequencing project: providing services to taxonomists for standard genome sequencing and annotation.</title>
        <authorList>
            <consortium name="The Broad Institute Genomics Platform"/>
            <consortium name="The Broad Institute Genome Sequencing Center for Infectious Disease"/>
            <person name="Wu L."/>
            <person name="Ma J."/>
        </authorList>
    </citation>
    <scope>NUCLEOTIDE SEQUENCE [LARGE SCALE GENOMIC DNA]</scope>
    <source>
        <strain evidence="3">KCTC 13193</strain>
    </source>
</reference>
<feature type="transmembrane region" description="Helical" evidence="1">
    <location>
        <begin position="310"/>
        <end position="329"/>
    </location>
</feature>
<dbReference type="EMBL" id="JBHRRZ010000039">
    <property type="protein sequence ID" value="MFC2949980.1"/>
    <property type="molecule type" value="Genomic_DNA"/>
</dbReference>
<gene>
    <name evidence="2" type="ORF">ACFODW_16785</name>
</gene>
<keyword evidence="1" id="KW-1133">Transmembrane helix</keyword>
<feature type="transmembrane region" description="Helical" evidence="1">
    <location>
        <begin position="25"/>
        <end position="45"/>
    </location>
</feature>
<feature type="transmembrane region" description="Helical" evidence="1">
    <location>
        <begin position="285"/>
        <end position="304"/>
    </location>
</feature>
<dbReference type="InterPro" id="IPR010288">
    <property type="entry name" value="EcsB_ABC"/>
</dbReference>
<dbReference type="RefSeq" id="WP_390307940.1">
    <property type="nucleotide sequence ID" value="NZ_JBHRRZ010000039.1"/>
</dbReference>
<feature type="transmembrane region" description="Helical" evidence="1">
    <location>
        <begin position="169"/>
        <end position="186"/>
    </location>
</feature>
<feature type="transmembrane region" description="Helical" evidence="1">
    <location>
        <begin position="136"/>
        <end position="157"/>
    </location>
</feature>
<protein>
    <submittedName>
        <fullName evidence="2">ABC transporter permease</fullName>
    </submittedName>
</protein>
<dbReference type="PIRSF" id="PIRSF037259">
    <property type="entry name" value="EcsB_ABC"/>
    <property type="match status" value="1"/>
</dbReference>
<organism evidence="2 3">
    <name type="scientific">Virgibacillus sediminis</name>
    <dbReference type="NCBI Taxonomy" id="202260"/>
    <lineage>
        <taxon>Bacteria</taxon>
        <taxon>Bacillati</taxon>
        <taxon>Bacillota</taxon>
        <taxon>Bacilli</taxon>
        <taxon>Bacillales</taxon>
        <taxon>Bacillaceae</taxon>
        <taxon>Virgibacillus</taxon>
    </lineage>
</organism>